<reference evidence="2" key="1">
    <citation type="submission" date="2020-05" db="EMBL/GenBank/DDBJ databases">
        <authorList>
            <person name="Chiriac C."/>
            <person name="Salcher M."/>
            <person name="Ghai R."/>
            <person name="Kavagutti S V."/>
        </authorList>
    </citation>
    <scope>NUCLEOTIDE SEQUENCE</scope>
</reference>
<dbReference type="InterPro" id="IPR016117">
    <property type="entry name" value="ArgJ-like_dom_sf"/>
</dbReference>
<dbReference type="InterPro" id="IPR005321">
    <property type="entry name" value="Peptidase_S58_DmpA"/>
</dbReference>
<dbReference type="AlphaFoldDB" id="A0A6J6FR78"/>
<organism evidence="2">
    <name type="scientific">freshwater metagenome</name>
    <dbReference type="NCBI Taxonomy" id="449393"/>
    <lineage>
        <taxon>unclassified sequences</taxon>
        <taxon>metagenomes</taxon>
        <taxon>ecological metagenomes</taxon>
    </lineage>
</organism>
<dbReference type="PANTHER" id="PTHR36512:SF3">
    <property type="entry name" value="BLR5678 PROTEIN"/>
    <property type="match status" value="1"/>
</dbReference>
<accession>A0A6J6FR78</accession>
<gene>
    <name evidence="2" type="ORF">UFOPK1493_03667</name>
</gene>
<evidence type="ECO:0000256" key="1">
    <source>
        <dbReference type="ARBA" id="ARBA00007068"/>
    </source>
</evidence>
<dbReference type="Pfam" id="PF03576">
    <property type="entry name" value="Peptidase_S58"/>
    <property type="match status" value="1"/>
</dbReference>
<evidence type="ECO:0000313" key="2">
    <source>
        <dbReference type="EMBL" id="CAB4589534.1"/>
    </source>
</evidence>
<protein>
    <submittedName>
        <fullName evidence="2">Unannotated protein</fullName>
    </submittedName>
</protein>
<sequence>MSASTARARELGIPFRGTPGPLNSITDVPGLTVGMTTLIHGDGPLVVGSGPVRTGVTAILPRGIDGLGSPCAAGWYSLNGNGEMTGTTWIEESGALDVPVLISNTHAVGACHTAAVRWVGERRPDLVSAWVLPVVAETWDGYLNDINGGHVTPEIAMATLDAATGGPVAEGSVGGGTGMNCYGFKGGSGTASRVVDHAGDRYVVGVFVQANFGSRHELAIAGVHLGDQLADDDPMSEGDWFERDRRRGGVSGAGSVIVIVATDAPLLPHQCTALARRVPLGLARTGTSGGHFSGDIFLAFSTANAGALTSDIPLGETAAAEAYQSMRFVPWGQIDPLYEAVVQSVEEAVVNALVANRHLPGGAMIGRDGHRSPALPVDRVLDALGVAPARDTTGRHDQGGEP</sequence>
<comment type="similarity">
    <text evidence="1">Belongs to the peptidase S58 family.</text>
</comment>
<dbReference type="EMBL" id="CAEZSR010000219">
    <property type="protein sequence ID" value="CAB4589534.1"/>
    <property type="molecule type" value="Genomic_DNA"/>
</dbReference>
<dbReference type="GO" id="GO:0004177">
    <property type="term" value="F:aminopeptidase activity"/>
    <property type="evidence" value="ECO:0007669"/>
    <property type="project" value="TreeGrafter"/>
</dbReference>
<dbReference type="Gene3D" id="3.60.70.12">
    <property type="entry name" value="L-amino peptidase D-ALA esterase/amidase"/>
    <property type="match status" value="1"/>
</dbReference>
<dbReference type="PANTHER" id="PTHR36512">
    <property type="entry name" value="D-AMINOPEPTIDASE"/>
    <property type="match status" value="1"/>
</dbReference>
<name>A0A6J6FR78_9ZZZZ</name>
<proteinExistence type="inferred from homology"/>
<dbReference type="SUPFAM" id="SSF56266">
    <property type="entry name" value="DmpA/ArgJ-like"/>
    <property type="match status" value="1"/>
</dbReference>
<dbReference type="CDD" id="cd02253">
    <property type="entry name" value="DmpA"/>
    <property type="match status" value="1"/>
</dbReference>